<evidence type="ECO:0000256" key="2">
    <source>
        <dbReference type="ARBA" id="ARBA00012154"/>
    </source>
</evidence>
<dbReference type="GO" id="GO:0009073">
    <property type="term" value="P:aromatic amino acid family biosynthetic process"/>
    <property type="evidence" value="ECO:0007669"/>
    <property type="project" value="UniProtKB-KW"/>
</dbReference>
<comment type="function">
    <text evidence="11">Catalyzes the specific phosphorylation of the 3-hydroxyl group of shikimic acid using ATP as a cosubstrate.</text>
</comment>
<proteinExistence type="inferred from homology"/>
<evidence type="ECO:0000256" key="4">
    <source>
        <dbReference type="ARBA" id="ARBA00022605"/>
    </source>
</evidence>
<dbReference type="GO" id="GO:0005829">
    <property type="term" value="C:cytosol"/>
    <property type="evidence" value="ECO:0007669"/>
    <property type="project" value="TreeGrafter"/>
</dbReference>
<dbReference type="InterPro" id="IPR023000">
    <property type="entry name" value="Shikimate_kinase_CS"/>
</dbReference>
<keyword evidence="11" id="KW-0479">Metal-binding</keyword>
<evidence type="ECO:0000256" key="10">
    <source>
        <dbReference type="ARBA" id="ARBA00048567"/>
    </source>
</evidence>
<evidence type="ECO:0000256" key="7">
    <source>
        <dbReference type="ARBA" id="ARBA00022777"/>
    </source>
</evidence>
<feature type="binding site" evidence="11">
    <location>
        <position position="57"/>
    </location>
    <ligand>
        <name>substrate</name>
    </ligand>
</feature>
<dbReference type="EC" id="2.7.1.71" evidence="2 11"/>
<feature type="binding site" evidence="11">
    <location>
        <position position="33"/>
    </location>
    <ligand>
        <name>substrate</name>
    </ligand>
</feature>
<keyword evidence="7 11" id="KW-0418">Kinase</keyword>
<dbReference type="HAMAP" id="MF_00109">
    <property type="entry name" value="Shikimate_kinase"/>
    <property type="match status" value="1"/>
</dbReference>
<feature type="binding site" evidence="11">
    <location>
        <position position="15"/>
    </location>
    <ligand>
        <name>Mg(2+)</name>
        <dbReference type="ChEBI" id="CHEBI:18420"/>
    </ligand>
</feature>
<dbReference type="PRINTS" id="PR01100">
    <property type="entry name" value="SHIKIMTKNASE"/>
</dbReference>
<comment type="cofactor">
    <cofactor evidence="11">
        <name>Mg(2+)</name>
        <dbReference type="ChEBI" id="CHEBI:18420"/>
    </cofactor>
    <text evidence="11">Binds 1 Mg(2+) ion per subunit.</text>
</comment>
<evidence type="ECO:0000256" key="1">
    <source>
        <dbReference type="ARBA" id="ARBA00004842"/>
    </source>
</evidence>
<dbReference type="AlphaFoldDB" id="A0A212JVX4"/>
<keyword evidence="11" id="KW-0460">Magnesium</keyword>
<keyword evidence="4 11" id="KW-0028">Amino-acid biosynthesis</keyword>
<dbReference type="Pfam" id="PF01202">
    <property type="entry name" value="SKI"/>
    <property type="match status" value="1"/>
</dbReference>
<comment type="similarity">
    <text evidence="11">Belongs to the shikimate kinase family.</text>
</comment>
<dbReference type="InterPro" id="IPR000623">
    <property type="entry name" value="Shikimate_kinase/TSH1"/>
</dbReference>
<dbReference type="InterPro" id="IPR027417">
    <property type="entry name" value="P-loop_NTPase"/>
</dbReference>
<keyword evidence="5 11" id="KW-0808">Transferase</keyword>
<dbReference type="RefSeq" id="WP_192113066.1">
    <property type="nucleotide sequence ID" value="NZ_CAKSVL010000015.1"/>
</dbReference>
<dbReference type="GO" id="GO:0000287">
    <property type="term" value="F:magnesium ion binding"/>
    <property type="evidence" value="ECO:0007669"/>
    <property type="project" value="UniProtKB-UniRule"/>
</dbReference>
<keyword evidence="9 11" id="KW-0057">Aromatic amino acid biosynthesis</keyword>
<dbReference type="GO" id="GO:0009423">
    <property type="term" value="P:chorismate biosynthetic process"/>
    <property type="evidence" value="ECO:0007669"/>
    <property type="project" value="UniProtKB-UniRule"/>
</dbReference>
<accession>A0A212JVX4</accession>
<dbReference type="PANTHER" id="PTHR21087:SF21">
    <property type="entry name" value="SHIKIMATE KINASE 2"/>
    <property type="match status" value="1"/>
</dbReference>
<keyword evidence="3 11" id="KW-0963">Cytoplasm</keyword>
<gene>
    <name evidence="12" type="primary">aroL</name>
    <name evidence="11" type="synonym">aroK</name>
    <name evidence="12" type="ORF">KM92DES2_11810</name>
</gene>
<dbReference type="SUPFAM" id="SSF52540">
    <property type="entry name" value="P-loop containing nucleoside triphosphate hydrolases"/>
    <property type="match status" value="1"/>
</dbReference>
<keyword evidence="6 11" id="KW-0547">Nucleotide-binding</keyword>
<feature type="binding site" evidence="11">
    <location>
        <begin position="11"/>
        <end position="16"/>
    </location>
    <ligand>
        <name>ATP</name>
        <dbReference type="ChEBI" id="CHEBI:30616"/>
    </ligand>
</feature>
<dbReference type="EMBL" id="FLUP01000001">
    <property type="protein sequence ID" value="SBW03553.1"/>
    <property type="molecule type" value="Genomic_DNA"/>
</dbReference>
<keyword evidence="8 11" id="KW-0067">ATP-binding</keyword>
<dbReference type="PANTHER" id="PTHR21087">
    <property type="entry name" value="SHIKIMATE KINASE"/>
    <property type="match status" value="1"/>
</dbReference>
<evidence type="ECO:0000256" key="9">
    <source>
        <dbReference type="ARBA" id="ARBA00023141"/>
    </source>
</evidence>
<dbReference type="GO" id="GO:0008652">
    <property type="term" value="P:amino acid biosynthetic process"/>
    <property type="evidence" value="ECO:0007669"/>
    <property type="project" value="UniProtKB-KW"/>
</dbReference>
<feature type="binding site" evidence="11">
    <location>
        <position position="122"/>
    </location>
    <ligand>
        <name>ATP</name>
        <dbReference type="ChEBI" id="CHEBI:30616"/>
    </ligand>
</feature>
<evidence type="ECO:0000256" key="8">
    <source>
        <dbReference type="ARBA" id="ARBA00022840"/>
    </source>
</evidence>
<comment type="subcellular location">
    <subcellularLocation>
        <location evidence="11">Cytoplasm</location>
    </subcellularLocation>
</comment>
<evidence type="ECO:0000256" key="5">
    <source>
        <dbReference type="ARBA" id="ARBA00022679"/>
    </source>
</evidence>
<dbReference type="UniPathway" id="UPA00053">
    <property type="reaction ID" value="UER00088"/>
</dbReference>
<dbReference type="GO" id="GO:0005524">
    <property type="term" value="F:ATP binding"/>
    <property type="evidence" value="ECO:0007669"/>
    <property type="project" value="UniProtKB-UniRule"/>
</dbReference>
<reference evidence="12" key="1">
    <citation type="submission" date="2016-04" db="EMBL/GenBank/DDBJ databases">
        <authorList>
            <person name="Evans L.H."/>
            <person name="Alamgir A."/>
            <person name="Owens N."/>
            <person name="Weber N.D."/>
            <person name="Virtaneva K."/>
            <person name="Barbian K."/>
            <person name="Babar A."/>
            <person name="Rosenke K."/>
        </authorList>
    </citation>
    <scope>NUCLEOTIDE SEQUENCE</scope>
    <source>
        <strain evidence="12">92-2</strain>
    </source>
</reference>
<evidence type="ECO:0000313" key="12">
    <source>
        <dbReference type="EMBL" id="SBW03553.1"/>
    </source>
</evidence>
<dbReference type="GO" id="GO:0004765">
    <property type="term" value="F:shikimate kinase activity"/>
    <property type="evidence" value="ECO:0007669"/>
    <property type="project" value="UniProtKB-UniRule"/>
</dbReference>
<dbReference type="NCBIfam" id="NF002988">
    <property type="entry name" value="PRK03731.1"/>
    <property type="match status" value="1"/>
</dbReference>
<feature type="binding site" evidence="11">
    <location>
        <position position="81"/>
    </location>
    <ligand>
        <name>substrate</name>
    </ligand>
</feature>
<dbReference type="CDD" id="cd00464">
    <property type="entry name" value="SK"/>
    <property type="match status" value="1"/>
</dbReference>
<dbReference type="InterPro" id="IPR031322">
    <property type="entry name" value="Shikimate/glucono_kinase"/>
</dbReference>
<protein>
    <recommendedName>
        <fullName evidence="2 11">Shikimate kinase</fullName>
        <shortName evidence="11">SK</shortName>
        <ecNumber evidence="2 11">2.7.1.71</ecNumber>
    </recommendedName>
</protein>
<comment type="catalytic activity">
    <reaction evidence="10 11">
        <text>shikimate + ATP = 3-phosphoshikimate + ADP + H(+)</text>
        <dbReference type="Rhea" id="RHEA:13121"/>
        <dbReference type="ChEBI" id="CHEBI:15378"/>
        <dbReference type="ChEBI" id="CHEBI:30616"/>
        <dbReference type="ChEBI" id="CHEBI:36208"/>
        <dbReference type="ChEBI" id="CHEBI:145989"/>
        <dbReference type="ChEBI" id="CHEBI:456216"/>
        <dbReference type="EC" id="2.7.1.71"/>
    </reaction>
</comment>
<comment type="caution">
    <text evidence="11">Lacks conserved residue(s) required for the propagation of feature annotation.</text>
</comment>
<comment type="pathway">
    <text evidence="1 11">Metabolic intermediate biosynthesis; chorismate biosynthesis; chorismate from D-erythrose 4-phosphate and phosphoenolpyruvate: step 5/7.</text>
</comment>
<dbReference type="PROSITE" id="PS01128">
    <property type="entry name" value="SHIKIMATE_KINASE"/>
    <property type="match status" value="1"/>
</dbReference>
<organism evidence="12">
    <name type="scientific">uncultured Desulfovibrio sp</name>
    <dbReference type="NCBI Taxonomy" id="167968"/>
    <lineage>
        <taxon>Bacteria</taxon>
        <taxon>Pseudomonadati</taxon>
        <taxon>Thermodesulfobacteriota</taxon>
        <taxon>Desulfovibrionia</taxon>
        <taxon>Desulfovibrionales</taxon>
        <taxon>Desulfovibrionaceae</taxon>
        <taxon>Desulfovibrio</taxon>
        <taxon>environmental samples</taxon>
    </lineage>
</organism>
<evidence type="ECO:0000256" key="3">
    <source>
        <dbReference type="ARBA" id="ARBA00022490"/>
    </source>
</evidence>
<sequence>MSILFLVGARASGKTTIGKALARSLGLPFADTDQHLLHRAGRTVEQIVAAEGWPGFRSRESQALQEVVDAHPAGCVVSTGGGMVLAEENRRLMRQRGMVVFLDAPVQTLAERLSRNPVNNQRPSLTGKGLIEEIGQILNERRHLYEQAAHHIVDASRPMPVVCQHIEQLLQERKPQDHAKA</sequence>
<evidence type="ECO:0000256" key="6">
    <source>
        <dbReference type="ARBA" id="ARBA00022741"/>
    </source>
</evidence>
<comment type="subunit">
    <text evidence="11">Monomer.</text>
</comment>
<feature type="binding site" evidence="11">
    <location>
        <position position="141"/>
    </location>
    <ligand>
        <name>substrate</name>
    </ligand>
</feature>
<name>A0A212JVX4_9BACT</name>
<evidence type="ECO:0000256" key="11">
    <source>
        <dbReference type="HAMAP-Rule" id="MF_00109"/>
    </source>
</evidence>
<dbReference type="Gene3D" id="3.40.50.300">
    <property type="entry name" value="P-loop containing nucleotide triphosphate hydrolases"/>
    <property type="match status" value="1"/>
</dbReference>